<gene>
    <name evidence="1" type="ORF">GCM10023092_19340</name>
</gene>
<keyword evidence="2" id="KW-1185">Reference proteome</keyword>
<accession>A0ABP8MT56</accession>
<organism evidence="1 2">
    <name type="scientific">Rurimicrobium arvi</name>
    <dbReference type="NCBI Taxonomy" id="2049916"/>
    <lineage>
        <taxon>Bacteria</taxon>
        <taxon>Pseudomonadati</taxon>
        <taxon>Bacteroidota</taxon>
        <taxon>Chitinophagia</taxon>
        <taxon>Chitinophagales</taxon>
        <taxon>Chitinophagaceae</taxon>
        <taxon>Rurimicrobium</taxon>
    </lineage>
</organism>
<comment type="caution">
    <text evidence="1">The sequence shown here is derived from an EMBL/GenBank/DDBJ whole genome shotgun (WGS) entry which is preliminary data.</text>
</comment>
<sequence>MSALFNFKSQFTKGYDYSIDNWRNTPTSNFFSPAYFTLAPGFEYRKGNNLSIFLSPLAGRLTLVDTVYTNRSPQGAFGVPYGKNKRFEFGAYFSARYYVEISKTVSFRTRLDLYSNYLAKDVLNDSGVVVRKDNPGNITVLSDNLFSFKFSKHLSMSVGVVMVYDNAQPYKDTYVDASGAVQKKKEPISGLGWLQLRQNLQFGIQYKLPARDKEAK</sequence>
<dbReference type="EMBL" id="BAABEZ010000022">
    <property type="protein sequence ID" value="GAA4455526.1"/>
    <property type="molecule type" value="Genomic_DNA"/>
</dbReference>
<evidence type="ECO:0000313" key="2">
    <source>
        <dbReference type="Proteomes" id="UP001501410"/>
    </source>
</evidence>
<protein>
    <recommendedName>
        <fullName evidence="3">Outer membrane protein beta-barrel domain-containing protein</fullName>
    </recommendedName>
</protein>
<proteinExistence type="predicted"/>
<evidence type="ECO:0008006" key="3">
    <source>
        <dbReference type="Google" id="ProtNLM"/>
    </source>
</evidence>
<name>A0ABP8MT56_9BACT</name>
<dbReference type="Proteomes" id="UP001501410">
    <property type="component" value="Unassembled WGS sequence"/>
</dbReference>
<evidence type="ECO:0000313" key="1">
    <source>
        <dbReference type="EMBL" id="GAA4455526.1"/>
    </source>
</evidence>
<reference evidence="2" key="1">
    <citation type="journal article" date="2019" name="Int. J. Syst. Evol. Microbiol.">
        <title>The Global Catalogue of Microorganisms (GCM) 10K type strain sequencing project: providing services to taxonomists for standard genome sequencing and annotation.</title>
        <authorList>
            <consortium name="The Broad Institute Genomics Platform"/>
            <consortium name="The Broad Institute Genome Sequencing Center for Infectious Disease"/>
            <person name="Wu L."/>
            <person name="Ma J."/>
        </authorList>
    </citation>
    <scope>NUCLEOTIDE SEQUENCE [LARGE SCALE GENOMIC DNA]</scope>
    <source>
        <strain evidence="2">JCM 31921</strain>
    </source>
</reference>